<reference evidence="3" key="1">
    <citation type="journal article" date="2019" name="Int. J. Syst. Evol. Microbiol.">
        <title>The Global Catalogue of Microorganisms (GCM) 10K type strain sequencing project: providing services to taxonomists for standard genome sequencing and annotation.</title>
        <authorList>
            <consortium name="The Broad Institute Genomics Platform"/>
            <consortium name="The Broad Institute Genome Sequencing Center for Infectious Disease"/>
            <person name="Wu L."/>
            <person name="Ma J."/>
        </authorList>
    </citation>
    <scope>NUCLEOTIDE SEQUENCE [LARGE SCALE GENOMIC DNA]</scope>
    <source>
        <strain evidence="3">JCM 17017</strain>
    </source>
</reference>
<sequence>MRRICVFTASRADYGPLLALIEELHRDQDIDLRLLVSGGHLVDGQGHTVEVIERDGFPIGGRVDMVLCGDTPTAVAKSFGVGVLGYADALDRIGPDVLVVLGDRYEALAVATVAMLQGRLVAHIAGGQITEGALDDSLRHAITKLSDLHFTATPEFRRRVVQLGEAPERVHCVGALGLDSVRTLPLMSRGELLDDLGLPDETRLIAVTYHPATADPDGSDEGLNGLLDALGEMKTHVAVFTGANVDAGGGRIARRISRFVADHADRAVLVPSLGQRRYLSLLNHADVVAGNSSSALVEAPALRTPTVNIGSRQDGRPRAPSVIDSGCGADQIAEALHRAMSEPHRELTNRSTSPFGDGHAAQRIAGILRAVPVGKPRKAFHDVQFEVRG</sequence>
<evidence type="ECO:0000313" key="2">
    <source>
        <dbReference type="EMBL" id="GAA3810633.1"/>
    </source>
</evidence>
<dbReference type="SUPFAM" id="SSF53756">
    <property type="entry name" value="UDP-Glycosyltransferase/glycogen phosphorylase"/>
    <property type="match status" value="1"/>
</dbReference>
<comment type="caution">
    <text evidence="2">The sequence shown here is derived from an EMBL/GenBank/DDBJ whole genome shotgun (WGS) entry which is preliminary data.</text>
</comment>
<name>A0ABP7I770_9PSEU</name>
<proteinExistence type="predicted"/>
<evidence type="ECO:0000259" key="1">
    <source>
        <dbReference type="Pfam" id="PF02350"/>
    </source>
</evidence>
<dbReference type="Pfam" id="PF02350">
    <property type="entry name" value="Epimerase_2"/>
    <property type="match status" value="1"/>
</dbReference>
<dbReference type="RefSeq" id="WP_020419502.1">
    <property type="nucleotide sequence ID" value="NZ_BAABCM010000003.1"/>
</dbReference>
<dbReference type="InterPro" id="IPR020004">
    <property type="entry name" value="UDP-GlcNAc_Epase"/>
</dbReference>
<accession>A0ABP7I770</accession>
<dbReference type="PANTHER" id="PTHR43174:SF3">
    <property type="entry name" value="UDP-N-ACETYLGLUCOSAMINE 2-EPIMERASE"/>
    <property type="match status" value="1"/>
</dbReference>
<gene>
    <name evidence="2" type="primary">neuC</name>
    <name evidence="2" type="ORF">GCM10022380_30510</name>
</gene>
<organism evidence="2 3">
    <name type="scientific">Amycolatopsis tucumanensis</name>
    <dbReference type="NCBI Taxonomy" id="401106"/>
    <lineage>
        <taxon>Bacteria</taxon>
        <taxon>Bacillati</taxon>
        <taxon>Actinomycetota</taxon>
        <taxon>Actinomycetes</taxon>
        <taxon>Pseudonocardiales</taxon>
        <taxon>Pseudonocardiaceae</taxon>
        <taxon>Amycolatopsis</taxon>
    </lineage>
</organism>
<dbReference type="EMBL" id="BAABCM010000003">
    <property type="protein sequence ID" value="GAA3810633.1"/>
    <property type="molecule type" value="Genomic_DNA"/>
</dbReference>
<dbReference type="Gene3D" id="3.40.50.2000">
    <property type="entry name" value="Glycogen Phosphorylase B"/>
    <property type="match status" value="2"/>
</dbReference>
<dbReference type="InterPro" id="IPR029767">
    <property type="entry name" value="WecB-like"/>
</dbReference>
<feature type="domain" description="UDP-N-acetylglucosamine 2-epimerase" evidence="1">
    <location>
        <begin position="23"/>
        <end position="368"/>
    </location>
</feature>
<evidence type="ECO:0000313" key="3">
    <source>
        <dbReference type="Proteomes" id="UP001501624"/>
    </source>
</evidence>
<protein>
    <submittedName>
        <fullName evidence="2">UDP-N-acetylglucosamine 2-epimerase</fullName>
    </submittedName>
</protein>
<dbReference type="NCBIfam" id="TIGR03568">
    <property type="entry name" value="NeuC_NnaA"/>
    <property type="match status" value="1"/>
</dbReference>
<keyword evidence="3" id="KW-1185">Reference proteome</keyword>
<dbReference type="Proteomes" id="UP001501624">
    <property type="component" value="Unassembled WGS sequence"/>
</dbReference>
<dbReference type="PANTHER" id="PTHR43174">
    <property type="entry name" value="UDP-N-ACETYLGLUCOSAMINE 2-EPIMERASE"/>
    <property type="match status" value="1"/>
</dbReference>
<dbReference type="CDD" id="cd03786">
    <property type="entry name" value="GTB_UDP-GlcNAc_2-Epimerase"/>
    <property type="match status" value="1"/>
</dbReference>
<dbReference type="InterPro" id="IPR003331">
    <property type="entry name" value="UDP_GlcNAc_Epimerase_2_dom"/>
</dbReference>